<name>A0ABW5ZEP2_9BACL</name>
<dbReference type="Proteomes" id="UP001597561">
    <property type="component" value="Unassembled WGS sequence"/>
</dbReference>
<comment type="caution">
    <text evidence="1">The sequence shown here is derived from an EMBL/GenBank/DDBJ whole genome shotgun (WGS) entry which is preliminary data.</text>
</comment>
<dbReference type="EMBL" id="JBHUPG010000009">
    <property type="protein sequence ID" value="MFD2911430.1"/>
    <property type="molecule type" value="Genomic_DNA"/>
</dbReference>
<keyword evidence="2" id="KW-1185">Reference proteome</keyword>
<organism evidence="1 2">
    <name type="scientific">Jeotgalibacillus terrae</name>
    <dbReference type="NCBI Taxonomy" id="587735"/>
    <lineage>
        <taxon>Bacteria</taxon>
        <taxon>Bacillati</taxon>
        <taxon>Bacillota</taxon>
        <taxon>Bacilli</taxon>
        <taxon>Bacillales</taxon>
        <taxon>Caryophanaceae</taxon>
        <taxon>Jeotgalibacillus</taxon>
    </lineage>
</organism>
<evidence type="ECO:0000313" key="2">
    <source>
        <dbReference type="Proteomes" id="UP001597561"/>
    </source>
</evidence>
<gene>
    <name evidence="1" type="ORF">ACFS5P_06045</name>
</gene>
<dbReference type="RefSeq" id="WP_204730057.1">
    <property type="nucleotide sequence ID" value="NZ_JAFBDK010000013.1"/>
</dbReference>
<dbReference type="SUPFAM" id="SSF69279">
    <property type="entry name" value="Phage tail proteins"/>
    <property type="match status" value="1"/>
</dbReference>
<accession>A0ABW5ZEP2</accession>
<protein>
    <submittedName>
        <fullName evidence="1">Phage late control D family protein</fullName>
    </submittedName>
</protein>
<sequence>MVMRGRSLSVEMEYNKQDISIEVEDFLENISFQDNLSGQADSISVSLVDRERRWLTKQWAPKKGDTLSVAVKLSKDWQNNEEVAKKLGDFEIDETPMSGPPLKVSIRGTSLPQSGSIKARKNKAWENTTLKKIANEIARNNGLTLYFSASDDTEYDRIDQDDQSDIAFLNKLTSDAGLVLKVSVKKIIIMSEQQLENESTVTGFHIDDADLKTYSGNDSLSSLYKSCRVDYTEPQTNKTISYTFTPKNPPKTGRVLIVNEEVKSESEAIKLAKSSLRNANKDGCTFSLKFAGFMFLYSGQCVDLDGFGTFNGKYIITSVSGSTGSGSETSIELRKVLEGY</sequence>
<evidence type="ECO:0000313" key="1">
    <source>
        <dbReference type="EMBL" id="MFD2911430.1"/>
    </source>
</evidence>
<proteinExistence type="predicted"/>
<reference evidence="2" key="1">
    <citation type="journal article" date="2019" name="Int. J. Syst. Evol. Microbiol.">
        <title>The Global Catalogue of Microorganisms (GCM) 10K type strain sequencing project: providing services to taxonomists for standard genome sequencing and annotation.</title>
        <authorList>
            <consortium name="The Broad Institute Genomics Platform"/>
            <consortium name="The Broad Institute Genome Sequencing Center for Infectious Disease"/>
            <person name="Wu L."/>
            <person name="Ma J."/>
        </authorList>
    </citation>
    <scope>NUCLEOTIDE SEQUENCE [LARGE SCALE GENOMIC DNA]</scope>
    <source>
        <strain evidence="2">KCTC 13528</strain>
    </source>
</reference>